<evidence type="ECO:0000259" key="7">
    <source>
        <dbReference type="Pfam" id="PF06271"/>
    </source>
</evidence>
<organism evidence="8 9">
    <name type="scientific">Pseudomonas indica</name>
    <dbReference type="NCBI Taxonomy" id="137658"/>
    <lineage>
        <taxon>Bacteria</taxon>
        <taxon>Pseudomonadati</taxon>
        <taxon>Pseudomonadota</taxon>
        <taxon>Gammaproteobacteria</taxon>
        <taxon>Pseudomonadales</taxon>
        <taxon>Pseudomonadaceae</taxon>
        <taxon>Pseudomonas</taxon>
    </lineage>
</organism>
<evidence type="ECO:0000256" key="6">
    <source>
        <dbReference type="SAM" id="Phobius"/>
    </source>
</evidence>
<feature type="domain" description="RDD" evidence="7">
    <location>
        <begin position="37"/>
        <end position="158"/>
    </location>
</feature>
<evidence type="ECO:0000256" key="3">
    <source>
        <dbReference type="ARBA" id="ARBA00022989"/>
    </source>
</evidence>
<dbReference type="RefSeq" id="WP_084334581.1">
    <property type="nucleotide sequence ID" value="NZ_FNFD01000002.1"/>
</dbReference>
<dbReference type="PANTHER" id="PTHR38480:SF1">
    <property type="entry name" value="SLR0254 PROTEIN"/>
    <property type="match status" value="1"/>
</dbReference>
<protein>
    <submittedName>
        <fullName evidence="8">Uncharacterized membrane protein YckC, RDD family</fullName>
    </submittedName>
</protein>
<dbReference type="InterPro" id="IPR010432">
    <property type="entry name" value="RDD"/>
</dbReference>
<name>A0A1G8W3S0_9PSED</name>
<evidence type="ECO:0000256" key="2">
    <source>
        <dbReference type="ARBA" id="ARBA00022692"/>
    </source>
</evidence>
<sequence>MPLTPSVASSTPARDEPLDTRFHVETPEGIDLVLRPASLVPRALAFTIDLGIRGVILLVMFVVLGLFGQLGMGLGTILLFLVTWWYMVLFEVLNQGRSPGKQLLGLRVVHDDGTPIGWAASLTRNLLRFVDILPFGYTLGILSCLNHPAFKRLGDMAAGTLVVYREEMPARPQLPEASPLRAPFPLSLAEQRAMLGFAERQAGLSAARRTELASLLAEPLDVPAEQAEAQINGIARGLLGPV</sequence>
<keyword evidence="9" id="KW-1185">Reference proteome</keyword>
<feature type="transmembrane region" description="Helical" evidence="6">
    <location>
        <begin position="73"/>
        <end position="93"/>
    </location>
</feature>
<dbReference type="Pfam" id="PF06271">
    <property type="entry name" value="RDD"/>
    <property type="match status" value="1"/>
</dbReference>
<keyword evidence="2 6" id="KW-0812">Transmembrane</keyword>
<evidence type="ECO:0000256" key="4">
    <source>
        <dbReference type="ARBA" id="ARBA00023136"/>
    </source>
</evidence>
<evidence type="ECO:0000313" key="9">
    <source>
        <dbReference type="Proteomes" id="UP000198706"/>
    </source>
</evidence>
<gene>
    <name evidence="8" type="ORF">SAMN05216186_102458</name>
</gene>
<keyword evidence="3 6" id="KW-1133">Transmembrane helix</keyword>
<evidence type="ECO:0000256" key="5">
    <source>
        <dbReference type="SAM" id="MobiDB-lite"/>
    </source>
</evidence>
<keyword evidence="4 6" id="KW-0472">Membrane</keyword>
<feature type="compositionally biased region" description="Polar residues" evidence="5">
    <location>
        <begin position="1"/>
        <end position="12"/>
    </location>
</feature>
<dbReference type="Proteomes" id="UP000198706">
    <property type="component" value="Unassembled WGS sequence"/>
</dbReference>
<feature type="transmembrane region" description="Helical" evidence="6">
    <location>
        <begin position="43"/>
        <end position="67"/>
    </location>
</feature>
<proteinExistence type="predicted"/>
<accession>A0A1G8W3S0</accession>
<dbReference type="AlphaFoldDB" id="A0A1G8W3S0"/>
<comment type="subcellular location">
    <subcellularLocation>
        <location evidence="1">Membrane</location>
        <topology evidence="1">Multi-pass membrane protein</topology>
    </subcellularLocation>
</comment>
<dbReference type="GO" id="GO:0016020">
    <property type="term" value="C:membrane"/>
    <property type="evidence" value="ECO:0007669"/>
    <property type="project" value="UniProtKB-SubCell"/>
</dbReference>
<dbReference type="PANTHER" id="PTHR38480">
    <property type="entry name" value="SLR0254 PROTEIN"/>
    <property type="match status" value="1"/>
</dbReference>
<feature type="region of interest" description="Disordered" evidence="5">
    <location>
        <begin position="1"/>
        <end position="20"/>
    </location>
</feature>
<dbReference type="EMBL" id="FNFD01000002">
    <property type="protein sequence ID" value="SDJ72978.1"/>
    <property type="molecule type" value="Genomic_DNA"/>
</dbReference>
<evidence type="ECO:0000313" key="8">
    <source>
        <dbReference type="EMBL" id="SDJ72978.1"/>
    </source>
</evidence>
<evidence type="ECO:0000256" key="1">
    <source>
        <dbReference type="ARBA" id="ARBA00004141"/>
    </source>
</evidence>
<reference evidence="8 9" key="1">
    <citation type="submission" date="2016-10" db="EMBL/GenBank/DDBJ databases">
        <authorList>
            <person name="de Groot N.N."/>
        </authorList>
    </citation>
    <scope>NUCLEOTIDE SEQUENCE [LARGE SCALE GENOMIC DNA]</scope>
    <source>
        <strain evidence="8 9">JCM 21544</strain>
    </source>
</reference>
<dbReference type="STRING" id="137658.SAMN05216186_102458"/>